<feature type="region of interest" description="Disordered" evidence="1">
    <location>
        <begin position="1"/>
        <end position="24"/>
    </location>
</feature>
<reference evidence="2" key="1">
    <citation type="submission" date="2022-07" db="EMBL/GenBank/DDBJ databases">
        <title>Fungi with potential for degradation of polypropylene.</title>
        <authorList>
            <person name="Gostincar C."/>
        </authorList>
    </citation>
    <scope>NUCLEOTIDE SEQUENCE</scope>
    <source>
        <strain evidence="2">EXF-13308</strain>
    </source>
</reference>
<protein>
    <submittedName>
        <fullName evidence="2">Leucine Rich Repeat domain-containing protein</fullName>
    </submittedName>
</protein>
<feature type="compositionally biased region" description="Basic and acidic residues" evidence="1">
    <location>
        <begin position="9"/>
        <end position="24"/>
    </location>
</feature>
<dbReference type="Gene3D" id="3.80.10.10">
    <property type="entry name" value="Ribonuclease Inhibitor"/>
    <property type="match status" value="1"/>
</dbReference>
<gene>
    <name evidence="2" type="ORF">NKR23_g10685</name>
</gene>
<evidence type="ECO:0000256" key="1">
    <source>
        <dbReference type="SAM" id="MobiDB-lite"/>
    </source>
</evidence>
<name>A0AA38VBS7_9PEZI</name>
<sequence>MAIRQRPATLEKLDRSSFSSIREKDSDLAQSFTVSKVSTYNNPENEHAVDDLPASPAMATMVQAEYLPPLTHPGSKLHGYWYPADGFKGWKQINVRGKPASRSFGDLHALNLSWNDASPKPKATPKQQGAYPSGQAPIETLPIELLSSIINLLLLDVPPNGIAKRNVDLMSLLLTSRTIHQATLNTLYRHITIPHSRVFHKFLLHISTYPALGTIVRRLDFCHLNPISTIFSSQSERLQARWLTSDTLLQCLELTPYLQEALFQEYLEDDLDPRVLRKLFMGLSRLRALDFCGCSSTIFKNSFSSILLSDWPMDLPLERLSFHKCLNLPPAVFETLLPRLPRLTHLDLAGTQITNVALESIPPTARITHLNLAKGKYLSAKGIIHFLSSHPAVTSSLVWLSLATDARTSELLNADAVTELLPILPSTLKSLNLKGSRTERRHLKLLLPLTKHLEELALGRGLGVADVDELFVPEVKDIHMWVPHTLRFLDLSDLWGGDFDITTLYSSTCALMTRDTLPLEVIEVSEDTAKRLSKYTVTLRRLGWKMSELGTRSWLVRDMSELKRSSGRIDDGRRSWKMGAESWGMRKIPVARADVGGMYGSYMFARKL</sequence>
<dbReference type="EMBL" id="JANBVO010000049">
    <property type="protein sequence ID" value="KAJ9133528.1"/>
    <property type="molecule type" value="Genomic_DNA"/>
</dbReference>
<accession>A0AA38VBS7</accession>
<evidence type="ECO:0000313" key="2">
    <source>
        <dbReference type="EMBL" id="KAJ9133528.1"/>
    </source>
</evidence>
<comment type="caution">
    <text evidence="2">The sequence shown here is derived from an EMBL/GenBank/DDBJ whole genome shotgun (WGS) entry which is preliminary data.</text>
</comment>
<dbReference type="SUPFAM" id="SSF52047">
    <property type="entry name" value="RNI-like"/>
    <property type="match status" value="1"/>
</dbReference>
<evidence type="ECO:0000313" key="3">
    <source>
        <dbReference type="Proteomes" id="UP001174694"/>
    </source>
</evidence>
<dbReference type="AlphaFoldDB" id="A0AA38VBS7"/>
<dbReference type="Proteomes" id="UP001174694">
    <property type="component" value="Unassembled WGS sequence"/>
</dbReference>
<organism evidence="2 3">
    <name type="scientific">Pleurostoma richardsiae</name>
    <dbReference type="NCBI Taxonomy" id="41990"/>
    <lineage>
        <taxon>Eukaryota</taxon>
        <taxon>Fungi</taxon>
        <taxon>Dikarya</taxon>
        <taxon>Ascomycota</taxon>
        <taxon>Pezizomycotina</taxon>
        <taxon>Sordariomycetes</taxon>
        <taxon>Sordariomycetidae</taxon>
        <taxon>Calosphaeriales</taxon>
        <taxon>Pleurostomataceae</taxon>
        <taxon>Pleurostoma</taxon>
    </lineage>
</organism>
<proteinExistence type="predicted"/>
<dbReference type="InterPro" id="IPR032675">
    <property type="entry name" value="LRR_dom_sf"/>
</dbReference>
<keyword evidence="3" id="KW-1185">Reference proteome</keyword>